<evidence type="ECO:0000313" key="3">
    <source>
        <dbReference type="EMBL" id="GGY69520.1"/>
    </source>
</evidence>
<feature type="transmembrane region" description="Helical" evidence="1">
    <location>
        <begin position="47"/>
        <end position="64"/>
    </location>
</feature>
<comment type="caution">
    <text evidence="3">The sequence shown here is derived from an EMBL/GenBank/DDBJ whole genome shotgun (WGS) entry which is preliminary data.</text>
</comment>
<keyword evidence="1" id="KW-0472">Membrane</keyword>
<dbReference type="Gene3D" id="3.30.750.24">
    <property type="entry name" value="STAS domain"/>
    <property type="match status" value="1"/>
</dbReference>
<dbReference type="SUPFAM" id="SSF52091">
    <property type="entry name" value="SpoIIaa-like"/>
    <property type="match status" value="1"/>
</dbReference>
<dbReference type="Pfam" id="PF13466">
    <property type="entry name" value="STAS_2"/>
    <property type="match status" value="1"/>
</dbReference>
<proteinExistence type="predicted"/>
<organism evidence="3 4">
    <name type="scientific">Marinobacter zhanjiangensis</name>
    <dbReference type="NCBI Taxonomy" id="578215"/>
    <lineage>
        <taxon>Bacteria</taxon>
        <taxon>Pseudomonadati</taxon>
        <taxon>Pseudomonadota</taxon>
        <taxon>Gammaproteobacteria</taxon>
        <taxon>Pseudomonadales</taxon>
        <taxon>Marinobacteraceae</taxon>
        <taxon>Marinobacter</taxon>
    </lineage>
</organism>
<feature type="domain" description="MlaB-like STAS" evidence="2">
    <location>
        <begin position="12"/>
        <end position="93"/>
    </location>
</feature>
<evidence type="ECO:0000313" key="4">
    <source>
        <dbReference type="Proteomes" id="UP000601597"/>
    </source>
</evidence>
<keyword evidence="1" id="KW-1133">Transmembrane helix</keyword>
<evidence type="ECO:0000256" key="1">
    <source>
        <dbReference type="SAM" id="Phobius"/>
    </source>
</evidence>
<dbReference type="Proteomes" id="UP000601597">
    <property type="component" value="Unassembled WGS sequence"/>
</dbReference>
<dbReference type="InterPro" id="IPR036513">
    <property type="entry name" value="STAS_dom_sf"/>
</dbReference>
<reference evidence="4" key="1">
    <citation type="journal article" date="2019" name="Int. J. Syst. Evol. Microbiol.">
        <title>The Global Catalogue of Microorganisms (GCM) 10K type strain sequencing project: providing services to taxonomists for standard genome sequencing and annotation.</title>
        <authorList>
            <consortium name="The Broad Institute Genomics Platform"/>
            <consortium name="The Broad Institute Genome Sequencing Center for Infectious Disease"/>
            <person name="Wu L."/>
            <person name="Ma J."/>
        </authorList>
    </citation>
    <scope>NUCLEOTIDE SEQUENCE [LARGE SCALE GENOMIC DNA]</scope>
    <source>
        <strain evidence="4">KCTC 22280</strain>
    </source>
</reference>
<keyword evidence="1" id="KW-0812">Transmembrane</keyword>
<sequence>MSASAEPDGSRLVLAGRITAGNVSAIRRRGEGWLATLSPGASARVDLAAVTTASSVLLSLLLCLRRRAGQRQVTLTFAGTPEDLVGLSRLNGVSRWLTGPG</sequence>
<dbReference type="RefSeq" id="WP_189575133.1">
    <property type="nucleotide sequence ID" value="NZ_BMXV01000003.1"/>
</dbReference>
<gene>
    <name evidence="3" type="ORF">GCM10007071_15520</name>
</gene>
<protein>
    <recommendedName>
        <fullName evidence="2">MlaB-like STAS domain-containing protein</fullName>
    </recommendedName>
</protein>
<keyword evidence="4" id="KW-1185">Reference proteome</keyword>
<evidence type="ECO:0000259" key="2">
    <source>
        <dbReference type="Pfam" id="PF13466"/>
    </source>
</evidence>
<name>A0ABQ3AW05_9GAMM</name>
<dbReference type="InterPro" id="IPR058548">
    <property type="entry name" value="MlaB-like_STAS"/>
</dbReference>
<accession>A0ABQ3AW05</accession>
<dbReference type="EMBL" id="BMXV01000003">
    <property type="protein sequence ID" value="GGY69520.1"/>
    <property type="molecule type" value="Genomic_DNA"/>
</dbReference>